<gene>
    <name evidence="2" type="ORF">OG442_24205</name>
</gene>
<dbReference type="CDD" id="cd00093">
    <property type="entry name" value="HTH_XRE"/>
    <property type="match status" value="1"/>
</dbReference>
<keyword evidence="3" id="KW-1185">Reference proteome</keyword>
<dbReference type="Pfam" id="PF13560">
    <property type="entry name" value="HTH_31"/>
    <property type="match status" value="1"/>
</dbReference>
<dbReference type="Gene3D" id="1.10.260.40">
    <property type="entry name" value="lambda repressor-like DNA-binding domains"/>
    <property type="match status" value="1"/>
</dbReference>
<proteinExistence type="predicted"/>
<organism evidence="2 3">
    <name type="scientific">Streptomyces niveus</name>
    <name type="common">Streptomyces spheroides</name>
    <dbReference type="NCBI Taxonomy" id="193462"/>
    <lineage>
        <taxon>Bacteria</taxon>
        <taxon>Bacillati</taxon>
        <taxon>Actinomycetota</taxon>
        <taxon>Actinomycetes</taxon>
        <taxon>Kitasatosporales</taxon>
        <taxon>Streptomycetaceae</taxon>
        <taxon>Streptomyces</taxon>
    </lineage>
</organism>
<protein>
    <submittedName>
        <fullName evidence="2">Helix-turn-helix domain-containing protein</fullName>
    </submittedName>
</protein>
<dbReference type="PROSITE" id="PS50943">
    <property type="entry name" value="HTH_CROC1"/>
    <property type="match status" value="1"/>
</dbReference>
<evidence type="ECO:0000313" key="2">
    <source>
        <dbReference type="EMBL" id="WUX54403.1"/>
    </source>
</evidence>
<name>A0ABZ2A6S5_STRNV</name>
<dbReference type="Pfam" id="PF19054">
    <property type="entry name" value="DUF5753"/>
    <property type="match status" value="1"/>
</dbReference>
<dbReference type="RefSeq" id="WP_329078010.1">
    <property type="nucleotide sequence ID" value="NZ_CP109495.1"/>
</dbReference>
<dbReference type="InterPro" id="IPR001387">
    <property type="entry name" value="Cro/C1-type_HTH"/>
</dbReference>
<feature type="domain" description="HTH cro/C1-type" evidence="1">
    <location>
        <begin position="18"/>
        <end position="72"/>
    </location>
</feature>
<dbReference type="InterPro" id="IPR010982">
    <property type="entry name" value="Lambda_DNA-bd_dom_sf"/>
</dbReference>
<dbReference type="SMART" id="SM00530">
    <property type="entry name" value="HTH_XRE"/>
    <property type="match status" value="1"/>
</dbReference>
<reference evidence="2" key="1">
    <citation type="submission" date="2022-10" db="EMBL/GenBank/DDBJ databases">
        <title>The complete genomes of actinobacterial strains from the NBC collection.</title>
        <authorList>
            <person name="Joergensen T.S."/>
            <person name="Alvarez Arevalo M."/>
            <person name="Sterndorff E.B."/>
            <person name="Faurdal D."/>
            <person name="Vuksanovic O."/>
            <person name="Mourched A.-S."/>
            <person name="Charusanti P."/>
            <person name="Shaw S."/>
            <person name="Blin K."/>
            <person name="Weber T."/>
        </authorList>
    </citation>
    <scope>NUCLEOTIDE SEQUENCE</scope>
    <source>
        <strain evidence="2">NBC_01432</strain>
    </source>
</reference>
<dbReference type="EMBL" id="CP109495">
    <property type="protein sequence ID" value="WUX54403.1"/>
    <property type="molecule type" value="Genomic_DNA"/>
</dbReference>
<evidence type="ECO:0000259" key="1">
    <source>
        <dbReference type="PROSITE" id="PS50943"/>
    </source>
</evidence>
<dbReference type="InterPro" id="IPR043917">
    <property type="entry name" value="DUF5753"/>
</dbReference>
<dbReference type="Proteomes" id="UP001432209">
    <property type="component" value="Chromosome"/>
</dbReference>
<sequence length="283" mass="31377">MPARSYPTARQMRLGTELRKLREAAGMSGAKAAAFLGGERSQISHIEAGRWGVSGQRIRRLAGHYSVTDAELIDALVALAEERGKGWWDEYRGVLPPSLLDLSELEHRATYMRSVEMLAVPGIFQTEDYARAIFVSGVPGIADAELDVRISHRMARRQIFEVDSPSKFEAVIHEAALRMRYGSRKTTRAQLESLLDVCDLPHVTVRIVPFDIDAFIGSAPSMLYAGGAVRQLDTVHVDAADAGVFVDAVPQLERYRTLFGMIESVSLGIARSRDFIQRAMNEM</sequence>
<accession>A0ABZ2A6S5</accession>
<dbReference type="SUPFAM" id="SSF47413">
    <property type="entry name" value="lambda repressor-like DNA-binding domains"/>
    <property type="match status" value="1"/>
</dbReference>
<evidence type="ECO:0000313" key="3">
    <source>
        <dbReference type="Proteomes" id="UP001432209"/>
    </source>
</evidence>